<reference evidence="1 2" key="1">
    <citation type="journal article" date="2020" name="IScience">
        <title>Genome Sequencing of the Endangered Kingdonia uniflora (Circaeasteraceae, Ranunculales) Reveals Potential Mechanisms of Evolutionary Specialization.</title>
        <authorList>
            <person name="Sun Y."/>
            <person name="Deng T."/>
            <person name="Zhang A."/>
            <person name="Moore M.J."/>
            <person name="Landis J.B."/>
            <person name="Lin N."/>
            <person name="Zhang H."/>
            <person name="Zhang X."/>
            <person name="Huang J."/>
            <person name="Zhang X."/>
            <person name="Sun H."/>
            <person name="Wang H."/>
        </authorList>
    </citation>
    <scope>NUCLEOTIDE SEQUENCE [LARGE SCALE GENOMIC DNA]</scope>
    <source>
        <strain evidence="1">TB1705</strain>
        <tissue evidence="1">Leaf</tissue>
    </source>
</reference>
<accession>A0A7J7NNA2</accession>
<evidence type="ECO:0000313" key="2">
    <source>
        <dbReference type="Proteomes" id="UP000541444"/>
    </source>
</evidence>
<organism evidence="1 2">
    <name type="scientific">Kingdonia uniflora</name>
    <dbReference type="NCBI Taxonomy" id="39325"/>
    <lineage>
        <taxon>Eukaryota</taxon>
        <taxon>Viridiplantae</taxon>
        <taxon>Streptophyta</taxon>
        <taxon>Embryophyta</taxon>
        <taxon>Tracheophyta</taxon>
        <taxon>Spermatophyta</taxon>
        <taxon>Magnoliopsida</taxon>
        <taxon>Ranunculales</taxon>
        <taxon>Circaeasteraceae</taxon>
        <taxon>Kingdonia</taxon>
    </lineage>
</organism>
<dbReference type="Proteomes" id="UP000541444">
    <property type="component" value="Unassembled WGS sequence"/>
</dbReference>
<gene>
    <name evidence="1" type="ORF">GIB67_005016</name>
</gene>
<protein>
    <submittedName>
        <fullName evidence="1">Uncharacterized protein</fullName>
    </submittedName>
</protein>
<name>A0A7J7NNA2_9MAGN</name>
<dbReference type="AlphaFoldDB" id="A0A7J7NNA2"/>
<keyword evidence="2" id="KW-1185">Reference proteome</keyword>
<sequence>MFTQMDLWEMEVTSIVKALNIGTMKSTFADLLQPKPMGHSLLPDPTMSGDFPSIQILEVGYLRGIERYKYSLIGKLDLIKVKFAVARSEAMIKWKLVGKCQFIPLEDVLMSMARTVGNPVQVDSSTLCRNTGFYASVLVDVDFSKQPRSWWNGRDSSSIKRFSWDIHLSFALIVRLWVILRLNACRDVVKEIEQEKVVQNKADKEP</sequence>
<comment type="caution">
    <text evidence="1">The sequence shown here is derived from an EMBL/GenBank/DDBJ whole genome shotgun (WGS) entry which is preliminary data.</text>
</comment>
<proteinExistence type="predicted"/>
<evidence type="ECO:0000313" key="1">
    <source>
        <dbReference type="EMBL" id="KAF6168464.1"/>
    </source>
</evidence>
<dbReference type="EMBL" id="JACGCM010000696">
    <property type="protein sequence ID" value="KAF6168464.1"/>
    <property type="molecule type" value="Genomic_DNA"/>
</dbReference>